<protein>
    <submittedName>
        <fullName evidence="2">Uncharacterized protein</fullName>
    </submittedName>
</protein>
<evidence type="ECO:0000313" key="3">
    <source>
        <dbReference type="Proteomes" id="UP000277580"/>
    </source>
</evidence>
<gene>
    <name evidence="2" type="ORF">P167DRAFT_605873</name>
</gene>
<proteinExistence type="predicted"/>
<dbReference type="OrthoDB" id="5416540at2759"/>
<feature type="compositionally biased region" description="Basic and acidic residues" evidence="1">
    <location>
        <begin position="94"/>
        <end position="104"/>
    </location>
</feature>
<name>A0A3N4KS29_9PEZI</name>
<dbReference type="AlphaFoldDB" id="A0A3N4KS29"/>
<accession>A0A3N4KS29</accession>
<reference evidence="2 3" key="1">
    <citation type="journal article" date="2018" name="Nat. Ecol. Evol.">
        <title>Pezizomycetes genomes reveal the molecular basis of ectomycorrhizal truffle lifestyle.</title>
        <authorList>
            <person name="Murat C."/>
            <person name="Payen T."/>
            <person name="Noel B."/>
            <person name="Kuo A."/>
            <person name="Morin E."/>
            <person name="Chen J."/>
            <person name="Kohler A."/>
            <person name="Krizsan K."/>
            <person name="Balestrini R."/>
            <person name="Da Silva C."/>
            <person name="Montanini B."/>
            <person name="Hainaut M."/>
            <person name="Levati E."/>
            <person name="Barry K.W."/>
            <person name="Belfiori B."/>
            <person name="Cichocki N."/>
            <person name="Clum A."/>
            <person name="Dockter R.B."/>
            <person name="Fauchery L."/>
            <person name="Guy J."/>
            <person name="Iotti M."/>
            <person name="Le Tacon F."/>
            <person name="Lindquist E.A."/>
            <person name="Lipzen A."/>
            <person name="Malagnac F."/>
            <person name="Mello A."/>
            <person name="Molinier V."/>
            <person name="Miyauchi S."/>
            <person name="Poulain J."/>
            <person name="Riccioni C."/>
            <person name="Rubini A."/>
            <person name="Sitrit Y."/>
            <person name="Splivallo R."/>
            <person name="Traeger S."/>
            <person name="Wang M."/>
            <person name="Zifcakova L."/>
            <person name="Wipf D."/>
            <person name="Zambonelli A."/>
            <person name="Paolocci F."/>
            <person name="Nowrousian M."/>
            <person name="Ottonello S."/>
            <person name="Baldrian P."/>
            <person name="Spatafora J.W."/>
            <person name="Henrissat B."/>
            <person name="Nagy L.G."/>
            <person name="Aury J.M."/>
            <person name="Wincker P."/>
            <person name="Grigoriev I.V."/>
            <person name="Bonfante P."/>
            <person name="Martin F.M."/>
        </authorList>
    </citation>
    <scope>NUCLEOTIDE SEQUENCE [LARGE SCALE GENOMIC DNA]</scope>
    <source>
        <strain evidence="2 3">CCBAS932</strain>
    </source>
</reference>
<organism evidence="2 3">
    <name type="scientific">Morchella conica CCBAS932</name>
    <dbReference type="NCBI Taxonomy" id="1392247"/>
    <lineage>
        <taxon>Eukaryota</taxon>
        <taxon>Fungi</taxon>
        <taxon>Dikarya</taxon>
        <taxon>Ascomycota</taxon>
        <taxon>Pezizomycotina</taxon>
        <taxon>Pezizomycetes</taxon>
        <taxon>Pezizales</taxon>
        <taxon>Morchellaceae</taxon>
        <taxon>Morchella</taxon>
    </lineage>
</organism>
<dbReference type="Proteomes" id="UP000277580">
    <property type="component" value="Unassembled WGS sequence"/>
</dbReference>
<sequence>MADKGLPRLRKRGKKMLFFPRLLIVDNVSLIRLQPLLDTLRQQHTQLRAQNDKLVRVGVAMEGTLRPVEEGMRIEREKRAAEEAAGRTKYGGGRGEEGRGDEGVRSVGGK</sequence>
<feature type="compositionally biased region" description="Basic and acidic residues" evidence="1">
    <location>
        <begin position="68"/>
        <end position="86"/>
    </location>
</feature>
<evidence type="ECO:0000313" key="2">
    <source>
        <dbReference type="EMBL" id="RPB12219.1"/>
    </source>
</evidence>
<keyword evidence="3" id="KW-1185">Reference proteome</keyword>
<evidence type="ECO:0000256" key="1">
    <source>
        <dbReference type="SAM" id="MobiDB-lite"/>
    </source>
</evidence>
<dbReference type="EMBL" id="ML119130">
    <property type="protein sequence ID" value="RPB12219.1"/>
    <property type="molecule type" value="Genomic_DNA"/>
</dbReference>
<feature type="region of interest" description="Disordered" evidence="1">
    <location>
        <begin position="68"/>
        <end position="110"/>
    </location>
</feature>
<dbReference type="InParanoid" id="A0A3N4KS29"/>